<feature type="non-terminal residue" evidence="1">
    <location>
        <position position="72"/>
    </location>
</feature>
<proteinExistence type="predicted"/>
<dbReference type="Proteomes" id="UP001186974">
    <property type="component" value="Unassembled WGS sequence"/>
</dbReference>
<protein>
    <submittedName>
        <fullName evidence="1">Uncharacterized protein</fullName>
    </submittedName>
</protein>
<comment type="caution">
    <text evidence="1">The sequence shown here is derived from an EMBL/GenBank/DDBJ whole genome shotgun (WGS) entry which is preliminary data.</text>
</comment>
<dbReference type="EMBL" id="JAWDJW010004547">
    <property type="protein sequence ID" value="KAK3074174.1"/>
    <property type="molecule type" value="Genomic_DNA"/>
</dbReference>
<name>A0ACC3DHC2_9PEZI</name>
<sequence length="72" mass="7782">MSSTTTPPKAILDATGDLTLIIGEEKHEFLVNRKTLRFASPVWKKMLDPDGPFMEGGVAVLSLPDDSPGPML</sequence>
<gene>
    <name evidence="1" type="ORF">LTS18_014301</name>
</gene>
<accession>A0ACC3DHC2</accession>
<evidence type="ECO:0000313" key="1">
    <source>
        <dbReference type="EMBL" id="KAK3074174.1"/>
    </source>
</evidence>
<keyword evidence="2" id="KW-1185">Reference proteome</keyword>
<evidence type="ECO:0000313" key="2">
    <source>
        <dbReference type="Proteomes" id="UP001186974"/>
    </source>
</evidence>
<organism evidence="1 2">
    <name type="scientific">Coniosporium uncinatum</name>
    <dbReference type="NCBI Taxonomy" id="93489"/>
    <lineage>
        <taxon>Eukaryota</taxon>
        <taxon>Fungi</taxon>
        <taxon>Dikarya</taxon>
        <taxon>Ascomycota</taxon>
        <taxon>Pezizomycotina</taxon>
        <taxon>Dothideomycetes</taxon>
        <taxon>Dothideomycetes incertae sedis</taxon>
        <taxon>Coniosporium</taxon>
    </lineage>
</organism>
<reference evidence="1" key="1">
    <citation type="submission" date="2024-09" db="EMBL/GenBank/DDBJ databases">
        <title>Black Yeasts Isolated from many extreme environments.</title>
        <authorList>
            <person name="Coleine C."/>
            <person name="Stajich J.E."/>
            <person name="Selbmann L."/>
        </authorList>
    </citation>
    <scope>NUCLEOTIDE SEQUENCE</scope>
    <source>
        <strain evidence="1">CCFEE 5737</strain>
    </source>
</reference>